<keyword evidence="2" id="KW-1185">Reference proteome</keyword>
<gene>
    <name evidence="1" type="ORF">WN944_027451</name>
</gene>
<proteinExistence type="predicted"/>
<sequence length="91" mass="10508">MSDVVFMRGWADVEITRFYNPPTTALQPRDKMWQGMKTVAKLRREDNLSIPVNKDSLYKPIERIQRKFNPLVIPKFNPLVIPKSCTGSSSI</sequence>
<comment type="caution">
    <text evidence="1">The sequence shown here is derived from an EMBL/GenBank/DDBJ whole genome shotgun (WGS) entry which is preliminary data.</text>
</comment>
<dbReference type="EMBL" id="JBCGBO010000025">
    <property type="protein sequence ID" value="KAK9175444.1"/>
    <property type="molecule type" value="Genomic_DNA"/>
</dbReference>
<name>A0AAP0Q9W3_9ROSI</name>
<dbReference type="AlphaFoldDB" id="A0AAP0Q9W3"/>
<dbReference type="Proteomes" id="UP001428341">
    <property type="component" value="Unassembled WGS sequence"/>
</dbReference>
<accession>A0AAP0Q9W3</accession>
<organism evidence="1 2">
    <name type="scientific">Citrus x changshan-huyou</name>
    <dbReference type="NCBI Taxonomy" id="2935761"/>
    <lineage>
        <taxon>Eukaryota</taxon>
        <taxon>Viridiplantae</taxon>
        <taxon>Streptophyta</taxon>
        <taxon>Embryophyta</taxon>
        <taxon>Tracheophyta</taxon>
        <taxon>Spermatophyta</taxon>
        <taxon>Magnoliopsida</taxon>
        <taxon>eudicotyledons</taxon>
        <taxon>Gunneridae</taxon>
        <taxon>Pentapetalae</taxon>
        <taxon>rosids</taxon>
        <taxon>malvids</taxon>
        <taxon>Sapindales</taxon>
        <taxon>Rutaceae</taxon>
        <taxon>Aurantioideae</taxon>
        <taxon>Citrus</taxon>
    </lineage>
</organism>
<evidence type="ECO:0000313" key="2">
    <source>
        <dbReference type="Proteomes" id="UP001428341"/>
    </source>
</evidence>
<evidence type="ECO:0000313" key="1">
    <source>
        <dbReference type="EMBL" id="KAK9175444.1"/>
    </source>
</evidence>
<reference evidence="1 2" key="1">
    <citation type="submission" date="2024-05" db="EMBL/GenBank/DDBJ databases">
        <title>Haplotype-resolved chromosome-level genome assembly of Huyou (Citrus changshanensis).</title>
        <authorList>
            <person name="Miao C."/>
            <person name="Chen W."/>
            <person name="Wu Y."/>
            <person name="Wang L."/>
            <person name="Zhao S."/>
            <person name="Grierson D."/>
            <person name="Xu C."/>
            <person name="Chen K."/>
        </authorList>
    </citation>
    <scope>NUCLEOTIDE SEQUENCE [LARGE SCALE GENOMIC DNA]</scope>
    <source>
        <strain evidence="1">01-14</strain>
        <tissue evidence="1">Leaf</tissue>
    </source>
</reference>
<protein>
    <submittedName>
        <fullName evidence="1">Uncharacterized protein</fullName>
    </submittedName>
</protein>